<dbReference type="PANTHER" id="PTHR30419:SF8">
    <property type="entry name" value="NITROGEN ASSIMILATION TRANSCRIPTIONAL ACTIVATOR-RELATED"/>
    <property type="match status" value="1"/>
</dbReference>
<evidence type="ECO:0000259" key="5">
    <source>
        <dbReference type="PROSITE" id="PS50931"/>
    </source>
</evidence>
<dbReference type="Pfam" id="PF03466">
    <property type="entry name" value="LysR_substrate"/>
    <property type="match status" value="1"/>
</dbReference>
<evidence type="ECO:0000313" key="6">
    <source>
        <dbReference type="EMBL" id="MDQ0418908.1"/>
    </source>
</evidence>
<name>A0AAJ1THD8_9BACL</name>
<dbReference type="GO" id="GO:0003677">
    <property type="term" value="F:DNA binding"/>
    <property type="evidence" value="ECO:0007669"/>
    <property type="project" value="UniProtKB-KW"/>
</dbReference>
<dbReference type="Gene3D" id="3.40.190.290">
    <property type="match status" value="1"/>
</dbReference>
<dbReference type="Proteomes" id="UP001238450">
    <property type="component" value="Unassembled WGS sequence"/>
</dbReference>
<dbReference type="PROSITE" id="PS50931">
    <property type="entry name" value="HTH_LYSR"/>
    <property type="match status" value="1"/>
</dbReference>
<sequence>MNFEQLKYIVEVAKTGSFTKAAVQSHVTLSAISQSVSLLENELSLTLFTRSRGLGAIPTAEGHLIIKKANDILIQVEELKKEAQMYNNTLSGELRIATIPGPMHGLIHTITQFKEMHPHVNIKIYEKGHKQILKDLENDKIDIGFIAFSENTSQRTPTFLFNKMLNVKIVVGVNKNSPLVLEKKIKPEQIANQTLVLYDDEYIRDSVDNLFSKHAKVNILFISNNIQAIQNAIRQNLAITIGLTYSFEDPILHYQNEIVFIELDVPNFSPLFYGWVRSHDKRPSNILKRFMNNMQL</sequence>
<dbReference type="InterPro" id="IPR036388">
    <property type="entry name" value="WH-like_DNA-bd_sf"/>
</dbReference>
<comment type="similarity">
    <text evidence="1">Belongs to the LysR transcriptional regulatory family.</text>
</comment>
<dbReference type="Gene3D" id="1.10.10.10">
    <property type="entry name" value="Winged helix-like DNA-binding domain superfamily/Winged helix DNA-binding domain"/>
    <property type="match status" value="1"/>
</dbReference>
<dbReference type="SUPFAM" id="SSF53850">
    <property type="entry name" value="Periplasmic binding protein-like II"/>
    <property type="match status" value="1"/>
</dbReference>
<accession>A0AAJ1THD8</accession>
<evidence type="ECO:0000313" key="7">
    <source>
        <dbReference type="Proteomes" id="UP001238450"/>
    </source>
</evidence>
<dbReference type="CDD" id="cd05466">
    <property type="entry name" value="PBP2_LTTR_substrate"/>
    <property type="match status" value="1"/>
</dbReference>
<keyword evidence="3 6" id="KW-0238">DNA-binding</keyword>
<dbReference type="GO" id="GO:0003700">
    <property type="term" value="F:DNA-binding transcription factor activity"/>
    <property type="evidence" value="ECO:0007669"/>
    <property type="project" value="InterPro"/>
</dbReference>
<keyword evidence="7" id="KW-1185">Reference proteome</keyword>
<dbReference type="SUPFAM" id="SSF46785">
    <property type="entry name" value="Winged helix' DNA-binding domain"/>
    <property type="match status" value="1"/>
</dbReference>
<dbReference type="InterPro" id="IPR050950">
    <property type="entry name" value="HTH-type_LysR_regulators"/>
</dbReference>
<organism evidence="6 7">
    <name type="scientific">Croceifilum oryzae</name>
    <dbReference type="NCBI Taxonomy" id="1553429"/>
    <lineage>
        <taxon>Bacteria</taxon>
        <taxon>Bacillati</taxon>
        <taxon>Bacillota</taxon>
        <taxon>Bacilli</taxon>
        <taxon>Bacillales</taxon>
        <taxon>Thermoactinomycetaceae</taxon>
        <taxon>Croceifilum</taxon>
    </lineage>
</organism>
<protein>
    <submittedName>
        <fullName evidence="6">DNA-binding transcriptional LysR family regulator</fullName>
    </submittedName>
</protein>
<evidence type="ECO:0000256" key="4">
    <source>
        <dbReference type="ARBA" id="ARBA00023163"/>
    </source>
</evidence>
<dbReference type="InterPro" id="IPR005119">
    <property type="entry name" value="LysR_subst-bd"/>
</dbReference>
<gene>
    <name evidence="6" type="ORF">J2Z48_003113</name>
</gene>
<dbReference type="AlphaFoldDB" id="A0AAJ1THD8"/>
<keyword evidence="2" id="KW-0805">Transcription regulation</keyword>
<evidence type="ECO:0000256" key="2">
    <source>
        <dbReference type="ARBA" id="ARBA00023015"/>
    </source>
</evidence>
<evidence type="ECO:0000256" key="1">
    <source>
        <dbReference type="ARBA" id="ARBA00009437"/>
    </source>
</evidence>
<reference evidence="6 7" key="1">
    <citation type="submission" date="2023-07" db="EMBL/GenBank/DDBJ databases">
        <title>Genomic Encyclopedia of Type Strains, Phase IV (KMG-IV): sequencing the most valuable type-strain genomes for metagenomic binning, comparative biology and taxonomic classification.</title>
        <authorList>
            <person name="Goeker M."/>
        </authorList>
    </citation>
    <scope>NUCLEOTIDE SEQUENCE [LARGE SCALE GENOMIC DNA]</scope>
    <source>
        <strain evidence="6 7">DSM 46876</strain>
    </source>
</reference>
<dbReference type="InterPro" id="IPR036390">
    <property type="entry name" value="WH_DNA-bd_sf"/>
</dbReference>
<dbReference type="GO" id="GO:0005829">
    <property type="term" value="C:cytosol"/>
    <property type="evidence" value="ECO:0007669"/>
    <property type="project" value="TreeGrafter"/>
</dbReference>
<dbReference type="InterPro" id="IPR000847">
    <property type="entry name" value="LysR_HTH_N"/>
</dbReference>
<evidence type="ECO:0000256" key="3">
    <source>
        <dbReference type="ARBA" id="ARBA00023125"/>
    </source>
</evidence>
<dbReference type="RefSeq" id="WP_307254903.1">
    <property type="nucleotide sequence ID" value="NZ_JAUSUV010000021.1"/>
</dbReference>
<keyword evidence="4" id="KW-0804">Transcription</keyword>
<proteinExistence type="inferred from homology"/>
<comment type="caution">
    <text evidence="6">The sequence shown here is derived from an EMBL/GenBank/DDBJ whole genome shotgun (WGS) entry which is preliminary data.</text>
</comment>
<dbReference type="Pfam" id="PF00126">
    <property type="entry name" value="HTH_1"/>
    <property type="match status" value="1"/>
</dbReference>
<dbReference type="FunFam" id="1.10.10.10:FF:000001">
    <property type="entry name" value="LysR family transcriptional regulator"/>
    <property type="match status" value="1"/>
</dbReference>
<dbReference type="EMBL" id="JAUSUV010000021">
    <property type="protein sequence ID" value="MDQ0418908.1"/>
    <property type="molecule type" value="Genomic_DNA"/>
</dbReference>
<dbReference type="PANTHER" id="PTHR30419">
    <property type="entry name" value="HTH-TYPE TRANSCRIPTIONAL REGULATOR YBHD"/>
    <property type="match status" value="1"/>
</dbReference>
<feature type="domain" description="HTH lysR-type" evidence="5">
    <location>
        <begin position="1"/>
        <end position="59"/>
    </location>
</feature>